<feature type="region of interest" description="Disordered" evidence="2">
    <location>
        <begin position="329"/>
        <end position="410"/>
    </location>
</feature>
<feature type="compositionally biased region" description="Low complexity" evidence="2">
    <location>
        <begin position="99"/>
        <end position="120"/>
    </location>
</feature>
<dbReference type="InterPro" id="IPR010920">
    <property type="entry name" value="LSM_dom_sf"/>
</dbReference>
<accession>A0A9W8LL65</accession>
<dbReference type="SMART" id="SM01199">
    <property type="entry name" value="FDF"/>
    <property type="match status" value="1"/>
</dbReference>
<gene>
    <name evidence="5" type="ORF">GGI15_002581</name>
</gene>
<dbReference type="PANTHER" id="PTHR13586">
    <property type="entry name" value="SCD6 PROTEIN-RELATED"/>
    <property type="match status" value="1"/>
</dbReference>
<feature type="domain" description="DFDF" evidence="3">
    <location>
        <begin position="213"/>
        <end position="249"/>
    </location>
</feature>
<keyword evidence="6" id="KW-1185">Reference proteome</keyword>
<evidence type="ECO:0000259" key="3">
    <source>
        <dbReference type="PROSITE" id="PS51512"/>
    </source>
</evidence>
<comment type="caution">
    <text evidence="5">The sequence shown here is derived from an EMBL/GenBank/DDBJ whole genome shotgun (WGS) entry which is preliminary data.</text>
</comment>
<dbReference type="SMART" id="SM01271">
    <property type="entry name" value="LSM14"/>
    <property type="match status" value="1"/>
</dbReference>
<feature type="short sequence motif" description="FFD box" evidence="1">
    <location>
        <begin position="280"/>
        <end position="296"/>
    </location>
</feature>
<dbReference type="InterPro" id="IPR025609">
    <property type="entry name" value="Lsm14-like_N"/>
</dbReference>
<evidence type="ECO:0000313" key="5">
    <source>
        <dbReference type="EMBL" id="KAJ2783454.1"/>
    </source>
</evidence>
<organism evidence="5 6">
    <name type="scientific">Coemansia interrupta</name>
    <dbReference type="NCBI Taxonomy" id="1126814"/>
    <lineage>
        <taxon>Eukaryota</taxon>
        <taxon>Fungi</taxon>
        <taxon>Fungi incertae sedis</taxon>
        <taxon>Zoopagomycota</taxon>
        <taxon>Kickxellomycotina</taxon>
        <taxon>Kickxellomycetes</taxon>
        <taxon>Kickxellales</taxon>
        <taxon>Kickxellaceae</taxon>
        <taxon>Coemansia</taxon>
    </lineage>
</organism>
<feature type="compositionally biased region" description="Basic and acidic residues" evidence="2">
    <location>
        <begin position="309"/>
        <end position="318"/>
    </location>
</feature>
<dbReference type="GO" id="GO:0033962">
    <property type="term" value="P:P-body assembly"/>
    <property type="evidence" value="ECO:0007669"/>
    <property type="project" value="TreeGrafter"/>
</dbReference>
<dbReference type="Pfam" id="PF12701">
    <property type="entry name" value="LSM14"/>
    <property type="match status" value="1"/>
</dbReference>
<dbReference type="Gene3D" id="2.30.30.100">
    <property type="match status" value="1"/>
</dbReference>
<dbReference type="EMBL" id="JANBUM010000143">
    <property type="protein sequence ID" value="KAJ2783454.1"/>
    <property type="molecule type" value="Genomic_DNA"/>
</dbReference>
<feature type="domain" description="FFD box profile" evidence="4">
    <location>
        <begin position="280"/>
        <end position="296"/>
    </location>
</feature>
<feature type="compositionally biased region" description="Low complexity" evidence="2">
    <location>
        <begin position="259"/>
        <end position="273"/>
    </location>
</feature>
<feature type="compositionally biased region" description="Low complexity" evidence="2">
    <location>
        <begin position="191"/>
        <end position="201"/>
    </location>
</feature>
<proteinExistence type="predicted"/>
<dbReference type="SUPFAM" id="SSF50182">
    <property type="entry name" value="Sm-like ribonucleoproteins"/>
    <property type="match status" value="1"/>
</dbReference>
<name>A0A9W8LL65_9FUNG</name>
<feature type="region of interest" description="Disordered" evidence="2">
    <location>
        <begin position="98"/>
        <end position="210"/>
    </location>
</feature>
<dbReference type="InterPro" id="IPR025762">
    <property type="entry name" value="DFDF"/>
</dbReference>
<reference evidence="5" key="1">
    <citation type="submission" date="2022-07" db="EMBL/GenBank/DDBJ databases">
        <title>Phylogenomic reconstructions and comparative analyses of Kickxellomycotina fungi.</title>
        <authorList>
            <person name="Reynolds N.K."/>
            <person name="Stajich J.E."/>
            <person name="Barry K."/>
            <person name="Grigoriev I.V."/>
            <person name="Crous P."/>
            <person name="Smith M.E."/>
        </authorList>
    </citation>
    <scope>NUCLEOTIDE SEQUENCE</scope>
    <source>
        <strain evidence="5">BCRC 34489</strain>
    </source>
</reference>
<feature type="compositionally biased region" description="Gly residues" evidence="2">
    <location>
        <begin position="359"/>
        <end position="386"/>
    </location>
</feature>
<evidence type="ECO:0000259" key="4">
    <source>
        <dbReference type="PROSITE" id="PS51513"/>
    </source>
</evidence>
<evidence type="ECO:0000313" key="6">
    <source>
        <dbReference type="Proteomes" id="UP001140172"/>
    </source>
</evidence>
<dbReference type="PROSITE" id="PS51512">
    <property type="entry name" value="DFDF"/>
    <property type="match status" value="1"/>
</dbReference>
<dbReference type="AlphaFoldDB" id="A0A9W8LL65"/>
<dbReference type="GO" id="GO:0003729">
    <property type="term" value="F:mRNA binding"/>
    <property type="evidence" value="ECO:0007669"/>
    <property type="project" value="TreeGrafter"/>
</dbReference>
<feature type="region of interest" description="Disordered" evidence="2">
    <location>
        <begin position="254"/>
        <end position="284"/>
    </location>
</feature>
<dbReference type="PANTHER" id="PTHR13586:SF0">
    <property type="entry name" value="TRAILER HITCH, ISOFORM H"/>
    <property type="match status" value="1"/>
</dbReference>
<sequence length="410" mass="44557">MYGNPLSLISYSNIRYIGILKDVNEIEQTISLENVRSMGTEGRQGDPTKEIPASNDVYEFIQFRASDVKNVQFESEATQPQPQPAVPNDPAILEARAKPASGQSYPQQQQQPVAQAAPAAHADRTTRPSYQAQAAPAVQQETAEEAITDTESVTDTNERQRGGHQRRQGGYNNSTYNSRGGLNNRGGRGGYNYNNNNRGGYNNRGGRGGYNARGNRRVEIPESDFDFESSNSKLNKEDLAKEFAKLNVHVAEGTSDAVTSGSNTTAATASEGGQAESVTPSYMPKKSFFDDISCEAKERMQMQQQGLSYEERRGRAQAERSQNFETFGQASSDQNRLRYSRYNNGGRGGGANGNPNWRGGHGGGGRGGYYRGGGNNTGGYRGGYSSGGYRNQYNNTGNGDSFQQNTESTA</sequence>
<dbReference type="InterPro" id="IPR025761">
    <property type="entry name" value="FFD_box"/>
</dbReference>
<dbReference type="GO" id="GO:0034063">
    <property type="term" value="P:stress granule assembly"/>
    <property type="evidence" value="ECO:0007669"/>
    <property type="project" value="TreeGrafter"/>
</dbReference>
<dbReference type="InterPro" id="IPR019050">
    <property type="entry name" value="FDF_dom"/>
</dbReference>
<feature type="region of interest" description="Disordered" evidence="2">
    <location>
        <begin position="302"/>
        <end position="321"/>
    </location>
</feature>
<dbReference type="Proteomes" id="UP001140172">
    <property type="component" value="Unassembled WGS sequence"/>
</dbReference>
<feature type="compositionally biased region" description="Polar residues" evidence="2">
    <location>
        <begin position="396"/>
        <end position="410"/>
    </location>
</feature>
<dbReference type="Pfam" id="PF09532">
    <property type="entry name" value="FDF"/>
    <property type="match status" value="1"/>
</dbReference>
<dbReference type="PROSITE" id="PS51513">
    <property type="entry name" value="FFD"/>
    <property type="match status" value="1"/>
</dbReference>
<evidence type="ECO:0000256" key="2">
    <source>
        <dbReference type="SAM" id="MobiDB-lite"/>
    </source>
</evidence>
<dbReference type="GO" id="GO:0000932">
    <property type="term" value="C:P-body"/>
    <property type="evidence" value="ECO:0007669"/>
    <property type="project" value="TreeGrafter"/>
</dbReference>
<evidence type="ECO:0000256" key="1">
    <source>
        <dbReference type="PROSITE-ProRule" id="PRU00846"/>
    </source>
</evidence>
<dbReference type="OrthoDB" id="21539at2759"/>
<protein>
    <submittedName>
        <fullName evidence="5">Uncharacterized protein</fullName>
    </submittedName>
</protein>